<dbReference type="GO" id="GO:0005576">
    <property type="term" value="C:extracellular region"/>
    <property type="evidence" value="ECO:0007669"/>
    <property type="project" value="UniProtKB-SubCell"/>
</dbReference>
<comment type="caution">
    <text evidence="6">The sequence shown here is derived from an EMBL/GenBank/DDBJ whole genome shotgun (WGS) entry which is preliminary data.</text>
</comment>
<feature type="chain" id="PRO_5025501393" evidence="5">
    <location>
        <begin position="21"/>
        <end position="177"/>
    </location>
</feature>
<dbReference type="EMBL" id="WUAV01000004">
    <property type="protein sequence ID" value="KAF1756714.1"/>
    <property type="molecule type" value="Genomic_DNA"/>
</dbReference>
<dbReference type="Pfam" id="PF07403">
    <property type="entry name" value="DUF1505"/>
    <property type="match status" value="1"/>
</dbReference>
<accession>A0A6A5GQ11</accession>
<evidence type="ECO:0000256" key="2">
    <source>
        <dbReference type="ARBA" id="ARBA00005932"/>
    </source>
</evidence>
<keyword evidence="3" id="KW-0964">Secreted</keyword>
<dbReference type="GeneID" id="78775740"/>
<dbReference type="CTD" id="78775740"/>
<dbReference type="AlphaFoldDB" id="A0A6A5GQ11"/>
<evidence type="ECO:0000256" key="1">
    <source>
        <dbReference type="ARBA" id="ARBA00004613"/>
    </source>
</evidence>
<comment type="subcellular location">
    <subcellularLocation>
        <location evidence="1">Secreted</location>
    </subcellularLocation>
</comment>
<keyword evidence="4 5" id="KW-0732">Signal</keyword>
<dbReference type="Proteomes" id="UP000483820">
    <property type="component" value="Chromosome IV"/>
</dbReference>
<sequence>MNSLLSAVLVLSVVVVLASGSILPPKIGANLIDDMKAKFNNQLTSMKPFVYTQSPFSKPGNDWFDFSKFKSNKTVSTTSRLSNNFGSSSTCDLNSSNGNKQSFCEITGSWDFENGKECFISNYIKKVYLSSYKGPVDPLNGIAQCTKTPCGTTEKTTVSCNVAFTEDQLRKIEKRST</sequence>
<evidence type="ECO:0000256" key="4">
    <source>
        <dbReference type="ARBA" id="ARBA00022729"/>
    </source>
</evidence>
<evidence type="ECO:0000256" key="3">
    <source>
        <dbReference type="ARBA" id="ARBA00022525"/>
    </source>
</evidence>
<protein>
    <submittedName>
        <fullName evidence="6">Uncharacterized protein</fullName>
    </submittedName>
</protein>
<evidence type="ECO:0000256" key="5">
    <source>
        <dbReference type="SAM" id="SignalP"/>
    </source>
</evidence>
<dbReference type="RefSeq" id="XP_053584463.1">
    <property type="nucleotide sequence ID" value="XM_053729691.1"/>
</dbReference>
<feature type="signal peptide" evidence="5">
    <location>
        <begin position="1"/>
        <end position="20"/>
    </location>
</feature>
<evidence type="ECO:0000313" key="7">
    <source>
        <dbReference type="Proteomes" id="UP000483820"/>
    </source>
</evidence>
<dbReference type="KEGG" id="crq:GCK72_013168"/>
<proteinExistence type="inferred from homology"/>
<organism evidence="6 7">
    <name type="scientific">Caenorhabditis remanei</name>
    <name type="common">Caenorhabditis vulgaris</name>
    <dbReference type="NCBI Taxonomy" id="31234"/>
    <lineage>
        <taxon>Eukaryota</taxon>
        <taxon>Metazoa</taxon>
        <taxon>Ecdysozoa</taxon>
        <taxon>Nematoda</taxon>
        <taxon>Chromadorea</taxon>
        <taxon>Rhabditida</taxon>
        <taxon>Rhabditina</taxon>
        <taxon>Rhabditomorpha</taxon>
        <taxon>Rhabditoidea</taxon>
        <taxon>Rhabditidae</taxon>
        <taxon>Peloderinae</taxon>
        <taxon>Caenorhabditis</taxon>
    </lineage>
</organism>
<name>A0A6A5GQ11_CAERE</name>
<comment type="similarity">
    <text evidence="2">Belongs to the UPF0375 family.</text>
</comment>
<evidence type="ECO:0000313" key="6">
    <source>
        <dbReference type="EMBL" id="KAF1756714.1"/>
    </source>
</evidence>
<dbReference type="InterPro" id="IPR009981">
    <property type="entry name" value="DUF1505"/>
</dbReference>
<reference evidence="6 7" key="1">
    <citation type="submission" date="2019-12" db="EMBL/GenBank/DDBJ databases">
        <title>Chromosome-level assembly of the Caenorhabditis remanei genome.</title>
        <authorList>
            <person name="Teterina A.A."/>
            <person name="Willis J.H."/>
            <person name="Phillips P.C."/>
        </authorList>
    </citation>
    <scope>NUCLEOTIDE SEQUENCE [LARGE SCALE GENOMIC DNA]</scope>
    <source>
        <strain evidence="6 7">PX506</strain>
        <tissue evidence="6">Whole organism</tissue>
    </source>
</reference>
<gene>
    <name evidence="6" type="ORF">GCK72_013168</name>
</gene>